<gene>
    <name evidence="2 4" type="ORF">BDZ99DRAFT_545469</name>
</gene>
<feature type="region of interest" description="Disordered" evidence="1">
    <location>
        <begin position="227"/>
        <end position="248"/>
    </location>
</feature>
<evidence type="ECO:0000313" key="2">
    <source>
        <dbReference type="EMBL" id="KAF2804221.1"/>
    </source>
</evidence>
<feature type="region of interest" description="Disordered" evidence="1">
    <location>
        <begin position="130"/>
        <end position="181"/>
    </location>
</feature>
<reference evidence="2 4" key="1">
    <citation type="journal article" date="2020" name="Stud. Mycol.">
        <title>101 Dothideomycetes genomes: a test case for predicting lifestyles and emergence of pathogens.</title>
        <authorList>
            <person name="Haridas S."/>
            <person name="Albert R."/>
            <person name="Binder M."/>
            <person name="Bloem J."/>
            <person name="Labutti K."/>
            <person name="Salamov A."/>
            <person name="Andreopoulos B."/>
            <person name="Baker S."/>
            <person name="Barry K."/>
            <person name="Bills G."/>
            <person name="Bluhm B."/>
            <person name="Cannon C."/>
            <person name="Castanera R."/>
            <person name="Culley D."/>
            <person name="Daum C."/>
            <person name="Ezra D."/>
            <person name="Gonzalez J."/>
            <person name="Henrissat B."/>
            <person name="Kuo A."/>
            <person name="Liang C."/>
            <person name="Lipzen A."/>
            <person name="Lutzoni F."/>
            <person name="Magnuson J."/>
            <person name="Mondo S."/>
            <person name="Nolan M."/>
            <person name="Ohm R."/>
            <person name="Pangilinan J."/>
            <person name="Park H.-J."/>
            <person name="Ramirez L."/>
            <person name="Alfaro M."/>
            <person name="Sun H."/>
            <person name="Tritt A."/>
            <person name="Yoshinaga Y."/>
            <person name="Zwiers L.-H."/>
            <person name="Turgeon B."/>
            <person name="Goodwin S."/>
            <person name="Spatafora J."/>
            <person name="Crous P."/>
            <person name="Grigoriev I."/>
        </authorList>
    </citation>
    <scope>NUCLEOTIDE SEQUENCE</scope>
    <source>
        <strain evidence="2 4">CBS 304.34</strain>
    </source>
</reference>
<reference evidence="4" key="3">
    <citation type="submission" date="2025-04" db="UniProtKB">
        <authorList>
            <consortium name="RefSeq"/>
        </authorList>
    </citation>
    <scope>IDENTIFICATION</scope>
    <source>
        <strain evidence="4">CBS 304.34</strain>
    </source>
</reference>
<evidence type="ECO:0000313" key="4">
    <source>
        <dbReference type="RefSeq" id="XP_033571185.1"/>
    </source>
</evidence>
<organism evidence="2">
    <name type="scientific">Mytilinidion resinicola</name>
    <dbReference type="NCBI Taxonomy" id="574789"/>
    <lineage>
        <taxon>Eukaryota</taxon>
        <taxon>Fungi</taxon>
        <taxon>Dikarya</taxon>
        <taxon>Ascomycota</taxon>
        <taxon>Pezizomycotina</taxon>
        <taxon>Dothideomycetes</taxon>
        <taxon>Pleosporomycetidae</taxon>
        <taxon>Mytilinidiales</taxon>
        <taxon>Mytilinidiaceae</taxon>
        <taxon>Mytilinidion</taxon>
    </lineage>
</organism>
<feature type="compositionally biased region" description="Low complexity" evidence="1">
    <location>
        <begin position="235"/>
        <end position="244"/>
    </location>
</feature>
<reference evidence="4" key="2">
    <citation type="submission" date="2020-04" db="EMBL/GenBank/DDBJ databases">
        <authorList>
            <consortium name="NCBI Genome Project"/>
        </authorList>
    </citation>
    <scope>NUCLEOTIDE SEQUENCE</scope>
    <source>
        <strain evidence="4">CBS 304.34</strain>
    </source>
</reference>
<proteinExistence type="predicted"/>
<name>A0A6A6Y5V4_9PEZI</name>
<dbReference type="AlphaFoldDB" id="A0A6A6Y5V4"/>
<dbReference type="OrthoDB" id="5407894at2759"/>
<keyword evidence="3" id="KW-1185">Reference proteome</keyword>
<evidence type="ECO:0000313" key="3">
    <source>
        <dbReference type="Proteomes" id="UP000504636"/>
    </source>
</evidence>
<sequence>MEEAPATFFHDVIAEATGSEDNRVKLYNDEKGKFKGDAPGKSMRMAIQNTTNRKLAIVQDGSDGGRDPHIRMSSDENTEMDHVSILGAVNDGYRDVPGILEQLPKYLPVITPPTEAGPLHWRDSSHVKTVTPSAVDNPDPNLESPPMSTTSPADEAVAGEAVTSEAAASDGPPESTSSSDEPWVLKIKTLLAGHMFPDIIDTIHRKTPTVPTTWMNVYHAVPSRYRLDEVPTSPPSTSASRSNTAIAPPSPLAIANQLTTTSAIL</sequence>
<dbReference type="RefSeq" id="XP_033571185.1">
    <property type="nucleotide sequence ID" value="XM_033726844.1"/>
</dbReference>
<dbReference type="GeneID" id="54467737"/>
<protein>
    <submittedName>
        <fullName evidence="2 4">Uncharacterized protein</fullName>
    </submittedName>
</protein>
<dbReference type="EMBL" id="MU003714">
    <property type="protein sequence ID" value="KAF2804221.1"/>
    <property type="molecule type" value="Genomic_DNA"/>
</dbReference>
<evidence type="ECO:0000256" key="1">
    <source>
        <dbReference type="SAM" id="MobiDB-lite"/>
    </source>
</evidence>
<accession>A0A6A6Y5V4</accession>
<dbReference type="Proteomes" id="UP000504636">
    <property type="component" value="Unplaced"/>
</dbReference>